<reference evidence="4" key="1">
    <citation type="journal article" date="2019" name="Int. J. Syst. Evol. Microbiol.">
        <title>The Global Catalogue of Microorganisms (GCM) 10K type strain sequencing project: providing services to taxonomists for standard genome sequencing and annotation.</title>
        <authorList>
            <consortium name="The Broad Institute Genomics Platform"/>
            <consortium name="The Broad Institute Genome Sequencing Center for Infectious Disease"/>
            <person name="Wu L."/>
            <person name="Ma J."/>
        </authorList>
    </citation>
    <scope>NUCLEOTIDE SEQUENCE [LARGE SCALE GENOMIC DNA]</scope>
    <source>
        <strain evidence="4">CCUG 48316</strain>
    </source>
</reference>
<gene>
    <name evidence="3" type="ORF">ACFQE0_04510</name>
</gene>
<feature type="transmembrane region" description="Helical" evidence="1">
    <location>
        <begin position="227"/>
        <end position="246"/>
    </location>
</feature>
<protein>
    <submittedName>
        <fullName evidence="3">Phosphatase PAP2 family protein</fullName>
    </submittedName>
</protein>
<feature type="transmembrane region" description="Helical" evidence="1">
    <location>
        <begin position="68"/>
        <end position="90"/>
    </location>
</feature>
<evidence type="ECO:0000313" key="4">
    <source>
        <dbReference type="Proteomes" id="UP001596292"/>
    </source>
</evidence>
<evidence type="ECO:0000259" key="2">
    <source>
        <dbReference type="Pfam" id="PF14378"/>
    </source>
</evidence>
<keyword evidence="4" id="KW-1185">Reference proteome</keyword>
<organism evidence="3 4">
    <name type="scientific">Methylobacterium komagatae</name>
    <dbReference type="NCBI Taxonomy" id="374425"/>
    <lineage>
        <taxon>Bacteria</taxon>
        <taxon>Pseudomonadati</taxon>
        <taxon>Pseudomonadota</taxon>
        <taxon>Alphaproteobacteria</taxon>
        <taxon>Hyphomicrobiales</taxon>
        <taxon>Methylobacteriaceae</taxon>
        <taxon>Methylobacterium</taxon>
    </lineage>
</organism>
<accession>A0ABW2BFP7</accession>
<feature type="transmembrane region" description="Helical" evidence="1">
    <location>
        <begin position="131"/>
        <end position="150"/>
    </location>
</feature>
<proteinExistence type="predicted"/>
<dbReference type="EMBL" id="JBHSWN010000001">
    <property type="protein sequence ID" value="MFC6788952.1"/>
    <property type="molecule type" value="Genomic_DNA"/>
</dbReference>
<dbReference type="RefSeq" id="WP_378967480.1">
    <property type="nucleotide sequence ID" value="NZ_JBHSWN010000001.1"/>
</dbReference>
<keyword evidence="1" id="KW-0472">Membrane</keyword>
<sequence>MRAERLSPGTCTWCLIGAIILVTLVWMRVAGLNFAWDSAALTVGACAGLAVLAAFYRTWRPEPRIADTLTALAQVIAFGACAAPLSYAVAATGGALWDSTFYGWDQALGLDWRTYLGWVDAHPKLGFAMTLAYRSLMAQMMLVVILLGFVGRLAVLRQFVLAFCLSGTVTILISGLTPAMANFVYLHLKPEDFSHLQPAAAYAHVAHLAGLRDGSFHTISLDTLEGIITFPSFHATLGALFLWAFWSLRWARLPALVLNGLLVASTPIDGGHYFVDVIAGLAIAVVAILAARWFARGPVTAPLQDVPSSVPAAEVGNARLFAQ</sequence>
<feature type="domain" description="Inositolphosphotransferase Aur1/Ipt1" evidence="2">
    <location>
        <begin position="101"/>
        <end position="289"/>
    </location>
</feature>
<dbReference type="Proteomes" id="UP001596292">
    <property type="component" value="Unassembled WGS sequence"/>
</dbReference>
<evidence type="ECO:0000313" key="3">
    <source>
        <dbReference type="EMBL" id="MFC6788952.1"/>
    </source>
</evidence>
<dbReference type="SUPFAM" id="SSF48317">
    <property type="entry name" value="Acid phosphatase/Vanadium-dependent haloperoxidase"/>
    <property type="match status" value="1"/>
</dbReference>
<dbReference type="Pfam" id="PF14378">
    <property type="entry name" value="PAP2_3"/>
    <property type="match status" value="1"/>
</dbReference>
<comment type="caution">
    <text evidence="3">The sequence shown here is derived from an EMBL/GenBank/DDBJ whole genome shotgun (WGS) entry which is preliminary data.</text>
</comment>
<feature type="transmembrane region" description="Helical" evidence="1">
    <location>
        <begin position="274"/>
        <end position="295"/>
    </location>
</feature>
<dbReference type="InterPro" id="IPR026841">
    <property type="entry name" value="Aur1/Ipt1"/>
</dbReference>
<feature type="transmembrane region" description="Helical" evidence="1">
    <location>
        <begin position="35"/>
        <end position="56"/>
    </location>
</feature>
<evidence type="ECO:0000256" key="1">
    <source>
        <dbReference type="SAM" id="Phobius"/>
    </source>
</evidence>
<keyword evidence="1" id="KW-0812">Transmembrane</keyword>
<keyword evidence="1" id="KW-1133">Transmembrane helix</keyword>
<name>A0ABW2BFP7_9HYPH</name>
<feature type="transmembrane region" description="Helical" evidence="1">
    <location>
        <begin position="12"/>
        <end position="29"/>
    </location>
</feature>
<dbReference type="InterPro" id="IPR036938">
    <property type="entry name" value="PAP2/HPO_sf"/>
</dbReference>
<feature type="transmembrane region" description="Helical" evidence="1">
    <location>
        <begin position="159"/>
        <end position="185"/>
    </location>
</feature>